<evidence type="ECO:0000256" key="1">
    <source>
        <dbReference type="ARBA" id="ARBA00003450"/>
    </source>
</evidence>
<keyword evidence="6" id="KW-1000">Mitochondrion outer membrane</keyword>
<name>A0A9R1WF47_LACSA</name>
<dbReference type="Proteomes" id="UP000235145">
    <property type="component" value="Unassembled WGS sequence"/>
</dbReference>
<keyword evidence="9" id="KW-0496">Mitochondrion</keyword>
<keyword evidence="7" id="KW-0653">Protein transport</keyword>
<dbReference type="GO" id="GO:0015031">
    <property type="term" value="P:protein transport"/>
    <property type="evidence" value="ECO:0007669"/>
    <property type="project" value="UniProtKB-KW"/>
</dbReference>
<keyword evidence="4" id="KW-0813">Transport</keyword>
<keyword evidence="8 11" id="KW-1133">Transmembrane helix</keyword>
<evidence type="ECO:0000256" key="11">
    <source>
        <dbReference type="SAM" id="Phobius"/>
    </source>
</evidence>
<evidence type="ECO:0000256" key="8">
    <source>
        <dbReference type="ARBA" id="ARBA00022989"/>
    </source>
</evidence>
<evidence type="ECO:0000256" key="2">
    <source>
        <dbReference type="ARBA" id="ARBA00004572"/>
    </source>
</evidence>
<feature type="transmembrane region" description="Helical" evidence="11">
    <location>
        <begin position="120"/>
        <end position="138"/>
    </location>
</feature>
<accession>A0A9R1WF47</accession>
<evidence type="ECO:0000256" key="5">
    <source>
        <dbReference type="ARBA" id="ARBA00022692"/>
    </source>
</evidence>
<dbReference type="Pfam" id="PF06552">
    <property type="entry name" value="TOM20_plant"/>
    <property type="match status" value="1"/>
</dbReference>
<comment type="subcellular location">
    <subcellularLocation>
        <location evidence="2">Mitochondrion outer membrane</location>
        <topology evidence="2">Single-pass membrane protein</topology>
    </subcellularLocation>
</comment>
<gene>
    <name evidence="12" type="ORF">LSAT_V11C200072130</name>
</gene>
<dbReference type="EMBL" id="NBSK02000002">
    <property type="protein sequence ID" value="KAJ0221370.1"/>
    <property type="molecule type" value="Genomic_DNA"/>
</dbReference>
<evidence type="ECO:0000256" key="3">
    <source>
        <dbReference type="ARBA" id="ARBA00005792"/>
    </source>
</evidence>
<dbReference type="SUPFAM" id="SSF48452">
    <property type="entry name" value="TPR-like"/>
    <property type="match status" value="1"/>
</dbReference>
<evidence type="ECO:0000256" key="9">
    <source>
        <dbReference type="ARBA" id="ARBA00023128"/>
    </source>
</evidence>
<evidence type="ECO:0000256" key="10">
    <source>
        <dbReference type="ARBA" id="ARBA00023136"/>
    </source>
</evidence>
<dbReference type="InterPro" id="IPR010547">
    <property type="entry name" value="TOM20_imprt_rcpt"/>
</dbReference>
<proteinExistence type="inferred from homology"/>
<dbReference type="InterPro" id="IPR011990">
    <property type="entry name" value="TPR-like_helical_dom_sf"/>
</dbReference>
<dbReference type="PANTHER" id="PTHR32409">
    <property type="entry name" value="MITOCHONDRIAL IMPORT RECEPTOR SUBUNIT TOM20-1-RELATED"/>
    <property type="match status" value="1"/>
</dbReference>
<keyword evidence="5 11" id="KW-0812">Transmembrane</keyword>
<evidence type="ECO:0000256" key="6">
    <source>
        <dbReference type="ARBA" id="ARBA00022787"/>
    </source>
</evidence>
<evidence type="ECO:0000313" key="12">
    <source>
        <dbReference type="EMBL" id="KAJ0221370.1"/>
    </source>
</evidence>
<evidence type="ECO:0000313" key="13">
    <source>
        <dbReference type="Proteomes" id="UP000235145"/>
    </source>
</evidence>
<keyword evidence="10 11" id="KW-0472">Membrane</keyword>
<dbReference type="GO" id="GO:0045040">
    <property type="term" value="P:protein insertion into mitochondrial outer membrane"/>
    <property type="evidence" value="ECO:0007669"/>
    <property type="project" value="InterPro"/>
</dbReference>
<evidence type="ECO:0000256" key="7">
    <source>
        <dbReference type="ARBA" id="ARBA00022927"/>
    </source>
</evidence>
<dbReference type="AlphaFoldDB" id="A0A9R1WF47"/>
<evidence type="ECO:0000256" key="4">
    <source>
        <dbReference type="ARBA" id="ARBA00022448"/>
    </source>
</evidence>
<dbReference type="GO" id="GO:0005742">
    <property type="term" value="C:mitochondrial outer membrane translocase complex"/>
    <property type="evidence" value="ECO:0007669"/>
    <property type="project" value="InterPro"/>
</dbReference>
<comment type="function">
    <text evidence="1">Central component of the receptor complex responsible for the recognition and translocation of cytosolically synthesized mitochondrial preproteins. Together with TOM22 functions as the transit peptide receptor at the surface of the mitochondrion outer membrane and facilitates the movement of preproteins into the translocation pore.</text>
</comment>
<reference evidence="12 13" key="1">
    <citation type="journal article" date="2017" name="Nat. Commun.">
        <title>Genome assembly with in vitro proximity ligation data and whole-genome triplication in lettuce.</title>
        <authorList>
            <person name="Reyes-Chin-Wo S."/>
            <person name="Wang Z."/>
            <person name="Yang X."/>
            <person name="Kozik A."/>
            <person name="Arikit S."/>
            <person name="Song C."/>
            <person name="Xia L."/>
            <person name="Froenicke L."/>
            <person name="Lavelle D.O."/>
            <person name="Truco M.J."/>
            <person name="Xia R."/>
            <person name="Zhu S."/>
            <person name="Xu C."/>
            <person name="Xu H."/>
            <person name="Xu X."/>
            <person name="Cox K."/>
            <person name="Korf I."/>
            <person name="Meyers B.C."/>
            <person name="Michelmore R.W."/>
        </authorList>
    </citation>
    <scope>NUCLEOTIDE SEQUENCE [LARGE SCALE GENOMIC DNA]</scope>
    <source>
        <strain evidence="13">cv. Salinas</strain>
        <tissue evidence="12">Seedlings</tissue>
    </source>
</reference>
<sequence>MNKQCLEAMSKLHKALTIDPTNDKAVWYLGEVHKFKAFLNPDHDEAKIEYDVAFRYFIKAVELSPRNEDYRYSLKICAQPAPEMHKMRNMQGEVGLVDQILARESGASSSSVKGTYDLKCELLGGVILAIGLVAWIIMTKSNVPPPPSSSR</sequence>
<comment type="similarity">
    <text evidence="3">Belongs to the Tom20 family.</text>
</comment>
<protein>
    <submittedName>
        <fullName evidence="12">Uncharacterized protein</fullName>
    </submittedName>
</protein>
<keyword evidence="13" id="KW-1185">Reference proteome</keyword>
<comment type="caution">
    <text evidence="12">The sequence shown here is derived from an EMBL/GenBank/DDBJ whole genome shotgun (WGS) entry which is preliminary data.</text>
</comment>
<dbReference type="Gene3D" id="1.25.40.10">
    <property type="entry name" value="Tetratricopeptide repeat domain"/>
    <property type="match status" value="1"/>
</dbReference>
<dbReference type="PANTHER" id="PTHR32409:SF3">
    <property type="entry name" value="MITOCHONDRIAL IMPORT RECEPTOR SUBUNIT TOM20-1-RELATED"/>
    <property type="match status" value="1"/>
</dbReference>
<organism evidence="12 13">
    <name type="scientific">Lactuca sativa</name>
    <name type="common">Garden lettuce</name>
    <dbReference type="NCBI Taxonomy" id="4236"/>
    <lineage>
        <taxon>Eukaryota</taxon>
        <taxon>Viridiplantae</taxon>
        <taxon>Streptophyta</taxon>
        <taxon>Embryophyta</taxon>
        <taxon>Tracheophyta</taxon>
        <taxon>Spermatophyta</taxon>
        <taxon>Magnoliopsida</taxon>
        <taxon>eudicotyledons</taxon>
        <taxon>Gunneridae</taxon>
        <taxon>Pentapetalae</taxon>
        <taxon>asterids</taxon>
        <taxon>campanulids</taxon>
        <taxon>Asterales</taxon>
        <taxon>Asteraceae</taxon>
        <taxon>Cichorioideae</taxon>
        <taxon>Cichorieae</taxon>
        <taxon>Lactucinae</taxon>
        <taxon>Lactuca</taxon>
    </lineage>
</organism>